<gene>
    <name evidence="1" type="ORF">CLODIP_2_CD03332</name>
</gene>
<keyword evidence="2" id="KW-1185">Reference proteome</keyword>
<organism evidence="1 2">
    <name type="scientific">Cloeon dipterum</name>
    <dbReference type="NCBI Taxonomy" id="197152"/>
    <lineage>
        <taxon>Eukaryota</taxon>
        <taxon>Metazoa</taxon>
        <taxon>Ecdysozoa</taxon>
        <taxon>Arthropoda</taxon>
        <taxon>Hexapoda</taxon>
        <taxon>Insecta</taxon>
        <taxon>Pterygota</taxon>
        <taxon>Palaeoptera</taxon>
        <taxon>Ephemeroptera</taxon>
        <taxon>Pisciforma</taxon>
        <taxon>Baetidae</taxon>
        <taxon>Cloeon</taxon>
    </lineage>
</organism>
<evidence type="ECO:0000313" key="2">
    <source>
        <dbReference type="Proteomes" id="UP000494165"/>
    </source>
</evidence>
<dbReference type="EMBL" id="CADEPI010000004">
    <property type="protein sequence ID" value="CAB3360753.1"/>
    <property type="molecule type" value="Genomic_DNA"/>
</dbReference>
<protein>
    <submittedName>
        <fullName evidence="1">Uncharacterized protein</fullName>
    </submittedName>
</protein>
<sequence>MTSLNQILLKKFHLAQSAAAVVVLLALNHHILFDLLSRAACLPLLPIHTQCSLASLQPACRVPLTLPPDGK</sequence>
<name>A0A8S1C0V7_9INSE</name>
<reference evidence="1 2" key="1">
    <citation type="submission" date="2020-04" db="EMBL/GenBank/DDBJ databases">
        <authorList>
            <person name="Alioto T."/>
            <person name="Alioto T."/>
            <person name="Gomez Garrido J."/>
        </authorList>
    </citation>
    <scope>NUCLEOTIDE SEQUENCE [LARGE SCALE GENOMIC DNA]</scope>
</reference>
<evidence type="ECO:0000313" key="1">
    <source>
        <dbReference type="EMBL" id="CAB3360753.1"/>
    </source>
</evidence>
<comment type="caution">
    <text evidence="1">The sequence shown here is derived from an EMBL/GenBank/DDBJ whole genome shotgun (WGS) entry which is preliminary data.</text>
</comment>
<dbReference type="AlphaFoldDB" id="A0A8S1C0V7"/>
<accession>A0A8S1C0V7</accession>
<proteinExistence type="predicted"/>
<dbReference type="Proteomes" id="UP000494165">
    <property type="component" value="Unassembled WGS sequence"/>
</dbReference>